<feature type="region of interest" description="Disordered" evidence="1">
    <location>
        <begin position="39"/>
        <end position="104"/>
    </location>
</feature>
<feature type="compositionally biased region" description="Basic and acidic residues" evidence="1">
    <location>
        <begin position="66"/>
        <end position="96"/>
    </location>
</feature>
<feature type="region of interest" description="Disordered" evidence="1">
    <location>
        <begin position="118"/>
        <end position="145"/>
    </location>
</feature>
<protein>
    <submittedName>
        <fullName evidence="2">Uncharacterized protein</fullName>
    </submittedName>
</protein>
<name>A0ABW2H5Q7_9ACTN</name>
<evidence type="ECO:0000256" key="1">
    <source>
        <dbReference type="SAM" id="MobiDB-lite"/>
    </source>
</evidence>
<feature type="compositionally biased region" description="Basic and acidic residues" evidence="1">
    <location>
        <begin position="39"/>
        <end position="51"/>
    </location>
</feature>
<reference evidence="3" key="1">
    <citation type="journal article" date="2019" name="Int. J. Syst. Evol. Microbiol.">
        <title>The Global Catalogue of Microorganisms (GCM) 10K type strain sequencing project: providing services to taxonomists for standard genome sequencing and annotation.</title>
        <authorList>
            <consortium name="The Broad Institute Genomics Platform"/>
            <consortium name="The Broad Institute Genome Sequencing Center for Infectious Disease"/>
            <person name="Wu L."/>
            <person name="Ma J."/>
        </authorList>
    </citation>
    <scope>NUCLEOTIDE SEQUENCE [LARGE SCALE GENOMIC DNA]</scope>
    <source>
        <strain evidence="3">CGMCC 1.9106</strain>
    </source>
</reference>
<organism evidence="2 3">
    <name type="scientific">Catellatospora aurea</name>
    <dbReference type="NCBI Taxonomy" id="1337874"/>
    <lineage>
        <taxon>Bacteria</taxon>
        <taxon>Bacillati</taxon>
        <taxon>Actinomycetota</taxon>
        <taxon>Actinomycetes</taxon>
        <taxon>Micromonosporales</taxon>
        <taxon>Micromonosporaceae</taxon>
        <taxon>Catellatospora</taxon>
    </lineage>
</organism>
<keyword evidence="3" id="KW-1185">Reference proteome</keyword>
<accession>A0ABW2H5Q7</accession>
<comment type="caution">
    <text evidence="2">The sequence shown here is derived from an EMBL/GenBank/DDBJ whole genome shotgun (WGS) entry which is preliminary data.</text>
</comment>
<sequence>MYIIPCALLLADTTLLAILTDNSPDTAILLADHDDAVLADHHRPRRPADRNRPRRPPRPHPRARNSGKESARTRNEMKIKCRDKDMADKFAHRDSALQDPADAADETYPRLWNVSAAAMHPGRAARHRAPTRRVRGHTPARRWPP</sequence>
<evidence type="ECO:0000313" key="3">
    <source>
        <dbReference type="Proteomes" id="UP001596392"/>
    </source>
</evidence>
<proteinExistence type="predicted"/>
<dbReference type="RefSeq" id="WP_376809864.1">
    <property type="nucleotide sequence ID" value="NZ_JBHTAC010000050.1"/>
</dbReference>
<feature type="compositionally biased region" description="Basic residues" evidence="1">
    <location>
        <begin position="123"/>
        <end position="145"/>
    </location>
</feature>
<feature type="compositionally biased region" description="Basic residues" evidence="1">
    <location>
        <begin position="52"/>
        <end position="65"/>
    </location>
</feature>
<dbReference type="EMBL" id="JBHTAC010000050">
    <property type="protein sequence ID" value="MFC7247107.1"/>
    <property type="molecule type" value="Genomic_DNA"/>
</dbReference>
<dbReference type="Proteomes" id="UP001596392">
    <property type="component" value="Unassembled WGS sequence"/>
</dbReference>
<evidence type="ECO:0000313" key="2">
    <source>
        <dbReference type="EMBL" id="MFC7247107.1"/>
    </source>
</evidence>
<gene>
    <name evidence="2" type="ORF">ACFQO7_31915</name>
</gene>